<dbReference type="Pfam" id="PF20153">
    <property type="entry name" value="DUF6535"/>
    <property type="match status" value="1"/>
</dbReference>
<dbReference type="Proteomes" id="UP000663841">
    <property type="component" value="Unassembled WGS sequence"/>
</dbReference>
<feature type="transmembrane region" description="Helical" evidence="2">
    <location>
        <begin position="135"/>
        <end position="154"/>
    </location>
</feature>
<evidence type="ECO:0000256" key="2">
    <source>
        <dbReference type="SAM" id="Phobius"/>
    </source>
</evidence>
<keyword evidence="2" id="KW-0812">Transmembrane</keyword>
<proteinExistence type="predicted"/>
<keyword evidence="2" id="KW-0472">Membrane</keyword>
<keyword evidence="1" id="KW-0175">Coiled coil</keyword>
<evidence type="ECO:0000259" key="3">
    <source>
        <dbReference type="Pfam" id="PF20153"/>
    </source>
</evidence>
<name>A0A8H3GLC3_9AGAM</name>
<evidence type="ECO:0000313" key="5">
    <source>
        <dbReference type="Proteomes" id="UP000663841"/>
    </source>
</evidence>
<organism evidence="4 5">
    <name type="scientific">Rhizoctonia solani</name>
    <dbReference type="NCBI Taxonomy" id="456999"/>
    <lineage>
        <taxon>Eukaryota</taxon>
        <taxon>Fungi</taxon>
        <taxon>Dikarya</taxon>
        <taxon>Basidiomycota</taxon>
        <taxon>Agaricomycotina</taxon>
        <taxon>Agaricomycetes</taxon>
        <taxon>Cantharellales</taxon>
        <taxon>Ceratobasidiaceae</taxon>
        <taxon>Rhizoctonia</taxon>
    </lineage>
</organism>
<comment type="caution">
    <text evidence="4">The sequence shown here is derived from an EMBL/GenBank/DDBJ whole genome shotgun (WGS) entry which is preliminary data.</text>
</comment>
<dbReference type="AlphaFoldDB" id="A0A8H3GLC3"/>
<evidence type="ECO:0000313" key="4">
    <source>
        <dbReference type="EMBL" id="CAE6455647.1"/>
    </source>
</evidence>
<protein>
    <recommendedName>
        <fullName evidence="3">DUF6535 domain-containing protein</fullName>
    </recommendedName>
</protein>
<sequence>MNATAPQGAVPCYPVEAPQEFDEEGKELGPDAQVWKTYVREADQVDEEMVDGWNKSMDVILIFAALFSAISTAFVIESYKSLKPNPPDASSQALLIISQTLMLIANGSQPSSNPPTPDAETPVFQASAKDICVNVLWFLSLSLSVAVSLISMLAKEWCLEFMSGRTGPPGSQARRRQRRWDGLVKWRMKEVIVMLPSLIHVSLLLFAIGLCVFLWDVHYGVAIPVVVITTISAGAYFACTIVPLLYDFCPYGTVLSRVIKQFTSSVSRFTQDDPVQDDVIGNALHWMVTNCETPRSVDIALQSLAAADEEVSPTKLEEVNAWAMIKQRFESGALEQSEQSRNASRLYKRALEAVPAIRIRVNPLVYQSQGETRKLEQLVLGVQSTINGLIHEALANTRSLDPRTTSILKRCNLIGPHYMYKLNLLEREFEEEPQAYPTALVEEIVNLLEPYLTTIGEADEDSALCRVLLASFAFILCCNVAREPTEHSVCVGYVMRLVRGHWLCAGNTSYSCSSNRTTLYYFVLATLWLSLSSGYPGKSNSPPATPYASIEETFETLWAGLMMTIYSDSSALKSHTTCFSHGMLYLLANPNPYNLTNYDSGAILVIRALTIVGAGLPAEIEIKYYSQYISDISRNLADVNGFKYAPQFLTALYTLWDSAPDEHHRLTSEMYILVVKCLCLADDIDMNSEDWRRAYQILLDSSFPRCSPQLIQYLSSTNLTTQLSNLTNSNDANKRMFATAQLWLWLNMSLSELDRTNPALNALEEALLQYPDLENKLEKQEEVAEKLETKLRVLFNEHKDEIDVPQAYICRVIGIMFQQRSTPLPAIISDCLEDVSEDLRGVGSFRNLDTNQVVGSPGILSAPDEQDISSTN</sequence>
<feature type="domain" description="DUF6535" evidence="3">
    <location>
        <begin position="35"/>
        <end position="215"/>
    </location>
</feature>
<evidence type="ECO:0000256" key="1">
    <source>
        <dbReference type="SAM" id="Coils"/>
    </source>
</evidence>
<accession>A0A8H3GLC3</accession>
<reference evidence="4" key="1">
    <citation type="submission" date="2021-01" db="EMBL/GenBank/DDBJ databases">
        <authorList>
            <person name="Kaushik A."/>
        </authorList>
    </citation>
    <scope>NUCLEOTIDE SEQUENCE</scope>
    <source>
        <strain evidence="4">AG3-T5</strain>
    </source>
</reference>
<feature type="transmembrane region" description="Helical" evidence="2">
    <location>
        <begin position="191"/>
        <end position="215"/>
    </location>
</feature>
<feature type="transmembrane region" description="Helical" evidence="2">
    <location>
        <begin position="59"/>
        <end position="76"/>
    </location>
</feature>
<gene>
    <name evidence="4" type="ORF">RDB_LOCUS137279</name>
</gene>
<dbReference type="InterPro" id="IPR045338">
    <property type="entry name" value="DUF6535"/>
</dbReference>
<feature type="transmembrane region" description="Helical" evidence="2">
    <location>
        <begin position="221"/>
        <end position="246"/>
    </location>
</feature>
<keyword evidence="2" id="KW-1133">Transmembrane helix</keyword>
<feature type="coiled-coil region" evidence="1">
    <location>
        <begin position="763"/>
        <end position="797"/>
    </location>
</feature>
<dbReference type="EMBL" id="CAJMWW010000181">
    <property type="protein sequence ID" value="CAE6455647.1"/>
    <property type="molecule type" value="Genomic_DNA"/>
</dbReference>